<dbReference type="Gene3D" id="3.40.390.10">
    <property type="entry name" value="Collagenase (Catalytic Domain)"/>
    <property type="match status" value="1"/>
</dbReference>
<protein>
    <submittedName>
        <fullName evidence="3">Peptidase M12A domain-containing protein</fullName>
    </submittedName>
</protein>
<dbReference type="InterPro" id="IPR001506">
    <property type="entry name" value="Peptidase_M12A"/>
</dbReference>
<name>A0A914NYG7_9BILA</name>
<dbReference type="Proteomes" id="UP000887578">
    <property type="component" value="Unplaced"/>
</dbReference>
<dbReference type="AlphaFoldDB" id="A0A914NYG7"/>
<evidence type="ECO:0000313" key="2">
    <source>
        <dbReference type="Proteomes" id="UP000887578"/>
    </source>
</evidence>
<dbReference type="SUPFAM" id="SSF55486">
    <property type="entry name" value="Metalloproteases ('zincins'), catalytic domain"/>
    <property type="match status" value="1"/>
</dbReference>
<dbReference type="WBParaSite" id="PDA_v2.g10502.t1">
    <property type="protein sequence ID" value="PDA_v2.g10502.t1"/>
    <property type="gene ID" value="PDA_v2.g10502"/>
</dbReference>
<keyword evidence="2" id="KW-1185">Reference proteome</keyword>
<evidence type="ECO:0000313" key="3">
    <source>
        <dbReference type="WBParaSite" id="PDA_v2.g10502.t1"/>
    </source>
</evidence>
<sequence>MISSKFLPLMFFLGIDTIYYTSINTEFLWTTKTVDYTLTAKNEESLSTLRDLVQKLLDQFEKDVGPVVLWNEVPWEKSSSLERYIIFELKPEPWPCGRGLPVPTGSPSTVVLSNSTNCDIYTNMAHLIEVFGMDSPHFRFDRDNFVQIHFENILEIDHQIHNKCPGCFTSENIIFKDYDYQSLLHYPKYSRYAINSSLPIITERNGKSLIRESDDPKGRKLSDIDIKILQYLFT</sequence>
<reference evidence="3" key="1">
    <citation type="submission" date="2022-11" db="UniProtKB">
        <authorList>
            <consortium name="WormBaseParasite"/>
        </authorList>
    </citation>
    <scope>IDENTIFICATION</scope>
</reference>
<evidence type="ECO:0000259" key="1">
    <source>
        <dbReference type="Pfam" id="PF01400"/>
    </source>
</evidence>
<feature type="domain" description="Peptidase M12A" evidence="1">
    <location>
        <begin position="112"/>
        <end position="231"/>
    </location>
</feature>
<accession>A0A914NYG7</accession>
<dbReference type="Pfam" id="PF01400">
    <property type="entry name" value="Astacin"/>
    <property type="match status" value="1"/>
</dbReference>
<dbReference type="GO" id="GO:0006508">
    <property type="term" value="P:proteolysis"/>
    <property type="evidence" value="ECO:0007669"/>
    <property type="project" value="InterPro"/>
</dbReference>
<organism evidence="2 3">
    <name type="scientific">Panagrolaimus davidi</name>
    <dbReference type="NCBI Taxonomy" id="227884"/>
    <lineage>
        <taxon>Eukaryota</taxon>
        <taxon>Metazoa</taxon>
        <taxon>Ecdysozoa</taxon>
        <taxon>Nematoda</taxon>
        <taxon>Chromadorea</taxon>
        <taxon>Rhabditida</taxon>
        <taxon>Tylenchina</taxon>
        <taxon>Panagrolaimomorpha</taxon>
        <taxon>Panagrolaimoidea</taxon>
        <taxon>Panagrolaimidae</taxon>
        <taxon>Panagrolaimus</taxon>
    </lineage>
</organism>
<dbReference type="PANTHER" id="PTHR10127:SF883">
    <property type="entry name" value="ZINC METALLOPROTEINASE NAS-8"/>
    <property type="match status" value="1"/>
</dbReference>
<dbReference type="InterPro" id="IPR024079">
    <property type="entry name" value="MetalloPept_cat_dom_sf"/>
</dbReference>
<dbReference type="GO" id="GO:0004222">
    <property type="term" value="F:metalloendopeptidase activity"/>
    <property type="evidence" value="ECO:0007669"/>
    <property type="project" value="InterPro"/>
</dbReference>
<proteinExistence type="predicted"/>
<dbReference type="PANTHER" id="PTHR10127">
    <property type="entry name" value="DISCOIDIN, CUB, EGF, LAMININ , AND ZINC METALLOPROTEASE DOMAIN CONTAINING"/>
    <property type="match status" value="1"/>
</dbReference>